<evidence type="ECO:0000256" key="8">
    <source>
        <dbReference type="HAMAP-Rule" id="MF_00258"/>
    </source>
</evidence>
<comment type="catalytic activity">
    <reaction evidence="1 8">
        <text>L-glutamate = D-glutamate</text>
        <dbReference type="Rhea" id="RHEA:12813"/>
        <dbReference type="ChEBI" id="CHEBI:29985"/>
        <dbReference type="ChEBI" id="CHEBI:29986"/>
        <dbReference type="EC" id="5.1.1.3"/>
    </reaction>
</comment>
<dbReference type="RefSeq" id="WP_106343921.1">
    <property type="nucleotide sequence ID" value="NZ_PVNE01000002.1"/>
</dbReference>
<dbReference type="NCBIfam" id="TIGR00067">
    <property type="entry name" value="glut_race"/>
    <property type="match status" value="1"/>
</dbReference>
<evidence type="ECO:0000313" key="10">
    <source>
        <dbReference type="Proteomes" id="UP000237797"/>
    </source>
</evidence>
<dbReference type="InterPro" id="IPR015942">
    <property type="entry name" value="Asp/Glu/hydantoin_racemase"/>
</dbReference>
<dbReference type="InterPro" id="IPR001920">
    <property type="entry name" value="Asp/Glu_race"/>
</dbReference>
<comment type="similarity">
    <text evidence="8">Belongs to the aspartate/glutamate racemases family.</text>
</comment>
<dbReference type="PANTHER" id="PTHR21198">
    <property type="entry name" value="GLUTAMATE RACEMASE"/>
    <property type="match status" value="1"/>
</dbReference>
<dbReference type="GO" id="GO:0009252">
    <property type="term" value="P:peptidoglycan biosynthetic process"/>
    <property type="evidence" value="ECO:0007669"/>
    <property type="project" value="UniProtKB-UniRule"/>
</dbReference>
<evidence type="ECO:0000256" key="7">
    <source>
        <dbReference type="ARBA" id="ARBA00070053"/>
    </source>
</evidence>
<dbReference type="InterPro" id="IPR018187">
    <property type="entry name" value="Asp/Glu_racemase_AS_1"/>
</dbReference>
<evidence type="ECO:0000313" key="9">
    <source>
        <dbReference type="EMBL" id="PRX42414.1"/>
    </source>
</evidence>
<reference evidence="9 10" key="1">
    <citation type="submission" date="2018-03" db="EMBL/GenBank/DDBJ databases">
        <title>Genomic Encyclopedia of Archaeal and Bacterial Type Strains, Phase II (KMG-II): from individual species to whole genera.</title>
        <authorList>
            <person name="Goeker M."/>
        </authorList>
    </citation>
    <scope>NUCLEOTIDE SEQUENCE [LARGE SCALE GENOMIC DNA]</scope>
    <source>
        <strain evidence="9 10">DSM 44946</strain>
    </source>
</reference>
<dbReference type="GO" id="GO:0008360">
    <property type="term" value="P:regulation of cell shape"/>
    <property type="evidence" value="ECO:0007669"/>
    <property type="project" value="UniProtKB-KW"/>
</dbReference>
<dbReference type="UniPathway" id="UPA00219"/>
<dbReference type="GO" id="GO:0042802">
    <property type="term" value="F:identical protein binding"/>
    <property type="evidence" value="ECO:0007669"/>
    <property type="project" value="UniProtKB-ARBA"/>
</dbReference>
<evidence type="ECO:0000256" key="1">
    <source>
        <dbReference type="ARBA" id="ARBA00001602"/>
    </source>
</evidence>
<proteinExistence type="inferred from homology"/>
<dbReference type="PROSITE" id="PS00924">
    <property type="entry name" value="ASP_GLU_RACEMASE_2"/>
    <property type="match status" value="1"/>
</dbReference>
<evidence type="ECO:0000256" key="5">
    <source>
        <dbReference type="ARBA" id="ARBA00023235"/>
    </source>
</evidence>
<feature type="binding site" evidence="8">
    <location>
        <begin position="77"/>
        <end position="78"/>
    </location>
    <ligand>
        <name>substrate</name>
    </ligand>
</feature>
<dbReference type="NCBIfam" id="NF002035">
    <property type="entry name" value="PRK00865.1-3"/>
    <property type="match status" value="1"/>
</dbReference>
<feature type="binding site" evidence="8">
    <location>
        <begin position="13"/>
        <end position="14"/>
    </location>
    <ligand>
        <name>substrate</name>
    </ligand>
</feature>
<dbReference type="EMBL" id="PVNE01000002">
    <property type="protein sequence ID" value="PRX42414.1"/>
    <property type="molecule type" value="Genomic_DNA"/>
</dbReference>
<dbReference type="GO" id="GO:0071555">
    <property type="term" value="P:cell wall organization"/>
    <property type="evidence" value="ECO:0007669"/>
    <property type="project" value="UniProtKB-KW"/>
</dbReference>
<dbReference type="Gene3D" id="3.40.50.1860">
    <property type="match status" value="2"/>
</dbReference>
<accession>A0A2T0LIY4</accession>
<dbReference type="PANTHER" id="PTHR21198:SF2">
    <property type="entry name" value="GLUTAMATE RACEMASE"/>
    <property type="match status" value="1"/>
</dbReference>
<feature type="binding site" evidence="8">
    <location>
        <begin position="188"/>
        <end position="189"/>
    </location>
    <ligand>
        <name>substrate</name>
    </ligand>
</feature>
<dbReference type="Proteomes" id="UP000237797">
    <property type="component" value="Unassembled WGS sequence"/>
</dbReference>
<keyword evidence="5 8" id="KW-0413">Isomerase</keyword>
<keyword evidence="6 8" id="KW-0961">Cell wall biogenesis/degradation</keyword>
<keyword evidence="4 8" id="KW-0573">Peptidoglycan synthesis</keyword>
<feature type="active site" description="Proton donor/acceptor" evidence="8">
    <location>
        <position position="76"/>
    </location>
</feature>
<evidence type="ECO:0000256" key="3">
    <source>
        <dbReference type="ARBA" id="ARBA00022960"/>
    </source>
</evidence>
<keyword evidence="3 8" id="KW-0133">Cell shape</keyword>
<evidence type="ECO:0000256" key="2">
    <source>
        <dbReference type="ARBA" id="ARBA00013090"/>
    </source>
</evidence>
<evidence type="ECO:0000256" key="6">
    <source>
        <dbReference type="ARBA" id="ARBA00023316"/>
    </source>
</evidence>
<feature type="binding site" evidence="8">
    <location>
        <begin position="45"/>
        <end position="46"/>
    </location>
    <ligand>
        <name>substrate</name>
    </ligand>
</feature>
<dbReference type="SUPFAM" id="SSF53681">
    <property type="entry name" value="Aspartate/glutamate racemase"/>
    <property type="match status" value="2"/>
</dbReference>
<dbReference type="AlphaFoldDB" id="A0A2T0LIY4"/>
<gene>
    <name evidence="8" type="primary">murI</name>
    <name evidence="9" type="ORF">CLV97_102203</name>
</gene>
<comment type="function">
    <text evidence="8">Provides the (R)-glutamate required for cell wall biosynthesis.</text>
</comment>
<name>A0A2T0LIY4_9BACL</name>
<organism evidence="9 10">
    <name type="scientific">Planifilum fimeticola</name>
    <dbReference type="NCBI Taxonomy" id="201975"/>
    <lineage>
        <taxon>Bacteria</taxon>
        <taxon>Bacillati</taxon>
        <taxon>Bacillota</taxon>
        <taxon>Bacilli</taxon>
        <taxon>Bacillales</taxon>
        <taxon>Thermoactinomycetaceae</taxon>
        <taxon>Planifilum</taxon>
    </lineage>
</organism>
<dbReference type="HAMAP" id="MF_00258">
    <property type="entry name" value="Glu_racemase"/>
    <property type="match status" value="1"/>
</dbReference>
<comment type="pathway">
    <text evidence="8">Cell wall biogenesis; peptidoglycan biosynthesis.</text>
</comment>
<dbReference type="InterPro" id="IPR004391">
    <property type="entry name" value="Glu_race"/>
</dbReference>
<feature type="active site" description="Proton donor/acceptor" evidence="8">
    <location>
        <position position="187"/>
    </location>
</feature>
<comment type="caution">
    <text evidence="9">The sequence shown here is derived from an EMBL/GenBank/DDBJ whole genome shotgun (WGS) entry which is preliminary data.</text>
</comment>
<sequence>MNRDDQPAVGILDSGVGGLTVAKEVLRQLPGERIIYFGDTSRCPYGPRPGEEVLRFTLEIVRFLEQFPLKALVIACNTATAVAVDVVRKRTAVPVLGVIEPGARAAIQSTRQGRIGVIGTQGTVRSGAYEKALKRLNPGLFVVSHACPALVPLVESDCGGTEEARRVVESSLEPLKKHDVDTLILGCTHYPLIADLIGEVMGEGVQLISSAEETARELKTLLEGRNLLSSEGTDRPAAHRFFTSGDPDFFRRIAERWLGCSVQVIRAAAETSVPTSL</sequence>
<evidence type="ECO:0000256" key="4">
    <source>
        <dbReference type="ARBA" id="ARBA00022984"/>
    </source>
</evidence>
<dbReference type="PROSITE" id="PS00923">
    <property type="entry name" value="ASP_GLU_RACEMASE_1"/>
    <property type="match status" value="1"/>
</dbReference>
<dbReference type="EC" id="5.1.1.3" evidence="2 8"/>
<protein>
    <recommendedName>
        <fullName evidence="7 8">Glutamate racemase</fullName>
        <ecNumber evidence="2 8">5.1.1.3</ecNumber>
    </recommendedName>
</protein>
<dbReference type="InterPro" id="IPR033134">
    <property type="entry name" value="Asp/Glu_racemase_AS_2"/>
</dbReference>
<dbReference type="Pfam" id="PF01177">
    <property type="entry name" value="Asp_Glu_race"/>
    <property type="match status" value="1"/>
</dbReference>
<dbReference type="GO" id="GO:0008881">
    <property type="term" value="F:glutamate racemase activity"/>
    <property type="evidence" value="ECO:0007669"/>
    <property type="project" value="UniProtKB-UniRule"/>
</dbReference>
<dbReference type="FunFam" id="3.40.50.1860:FF:000002">
    <property type="entry name" value="Glutamate racemase"/>
    <property type="match status" value="1"/>
</dbReference>
<keyword evidence="10" id="KW-1185">Reference proteome</keyword>